<evidence type="ECO:0000259" key="7">
    <source>
        <dbReference type="PROSITE" id="PS50048"/>
    </source>
</evidence>
<dbReference type="PANTHER" id="PTHR47540">
    <property type="entry name" value="THIAMINE REPRESSIBLE GENES REGULATORY PROTEIN THI5"/>
    <property type="match status" value="1"/>
</dbReference>
<keyword evidence="3" id="KW-0238">DNA-binding</keyword>
<comment type="subcellular location">
    <subcellularLocation>
        <location evidence="1">Nucleus</location>
    </subcellularLocation>
</comment>
<dbReference type="GO" id="GO:0000981">
    <property type="term" value="F:DNA-binding transcription factor activity, RNA polymerase II-specific"/>
    <property type="evidence" value="ECO:0007669"/>
    <property type="project" value="InterPro"/>
</dbReference>
<evidence type="ECO:0000256" key="3">
    <source>
        <dbReference type="ARBA" id="ARBA00023125"/>
    </source>
</evidence>
<reference evidence="8" key="1">
    <citation type="submission" date="2021-12" db="EMBL/GenBank/DDBJ databases">
        <title>Curvularia clavata genome.</title>
        <authorList>
            <person name="Cao Y."/>
        </authorList>
    </citation>
    <scope>NUCLEOTIDE SEQUENCE</scope>
    <source>
        <strain evidence="8">Yc1106</strain>
    </source>
</reference>
<dbReference type="AlphaFoldDB" id="A0A9Q8Z186"/>
<name>A0A9Q8Z186_CURCL</name>
<proteinExistence type="predicted"/>
<dbReference type="GO" id="GO:0005634">
    <property type="term" value="C:nucleus"/>
    <property type="evidence" value="ECO:0007669"/>
    <property type="project" value="UniProtKB-SubCell"/>
</dbReference>
<dbReference type="Pfam" id="PF00172">
    <property type="entry name" value="Zn_clus"/>
    <property type="match status" value="1"/>
</dbReference>
<dbReference type="PANTHER" id="PTHR47540:SF4">
    <property type="entry name" value="TRANSCRIPTION FACTOR RGLT"/>
    <property type="match status" value="1"/>
</dbReference>
<evidence type="ECO:0000256" key="1">
    <source>
        <dbReference type="ARBA" id="ARBA00004123"/>
    </source>
</evidence>
<evidence type="ECO:0000256" key="4">
    <source>
        <dbReference type="ARBA" id="ARBA00023163"/>
    </source>
</evidence>
<dbReference type="GO" id="GO:0045944">
    <property type="term" value="P:positive regulation of transcription by RNA polymerase II"/>
    <property type="evidence" value="ECO:0007669"/>
    <property type="project" value="TreeGrafter"/>
</dbReference>
<dbReference type="InterPro" id="IPR036864">
    <property type="entry name" value="Zn2-C6_fun-type_DNA-bd_sf"/>
</dbReference>
<keyword evidence="2" id="KW-0805">Transcription regulation</keyword>
<dbReference type="InterPro" id="IPR001138">
    <property type="entry name" value="Zn2Cys6_DnaBD"/>
</dbReference>
<feature type="domain" description="Zn(2)-C6 fungal-type" evidence="7">
    <location>
        <begin position="17"/>
        <end position="47"/>
    </location>
</feature>
<dbReference type="GO" id="GO:0043565">
    <property type="term" value="F:sequence-specific DNA binding"/>
    <property type="evidence" value="ECO:0007669"/>
    <property type="project" value="TreeGrafter"/>
</dbReference>
<evidence type="ECO:0000256" key="6">
    <source>
        <dbReference type="SAM" id="MobiDB-lite"/>
    </source>
</evidence>
<gene>
    <name evidence="8" type="ORF">yc1106_01506</name>
</gene>
<dbReference type="Proteomes" id="UP001056012">
    <property type="component" value="Chromosome 1"/>
</dbReference>
<feature type="region of interest" description="Disordered" evidence="6">
    <location>
        <begin position="49"/>
        <end position="72"/>
    </location>
</feature>
<dbReference type="GO" id="GO:0008270">
    <property type="term" value="F:zinc ion binding"/>
    <property type="evidence" value="ECO:0007669"/>
    <property type="project" value="InterPro"/>
</dbReference>
<protein>
    <recommendedName>
        <fullName evidence="7">Zn(2)-C6 fungal-type domain-containing protein</fullName>
    </recommendedName>
</protein>
<dbReference type="CDD" id="cd00067">
    <property type="entry name" value="GAL4"/>
    <property type="match status" value="1"/>
</dbReference>
<dbReference type="SMART" id="SM00066">
    <property type="entry name" value="GAL4"/>
    <property type="match status" value="1"/>
</dbReference>
<keyword evidence="9" id="KW-1185">Reference proteome</keyword>
<keyword evidence="4" id="KW-0804">Transcription</keyword>
<evidence type="ECO:0000256" key="2">
    <source>
        <dbReference type="ARBA" id="ARBA00023015"/>
    </source>
</evidence>
<dbReference type="VEuPathDB" id="FungiDB:yc1106_01506"/>
<dbReference type="SUPFAM" id="SSF57701">
    <property type="entry name" value="Zn2/Cys6 DNA-binding domain"/>
    <property type="match status" value="1"/>
</dbReference>
<dbReference type="PROSITE" id="PS00463">
    <property type="entry name" value="ZN2_CY6_FUNGAL_1"/>
    <property type="match status" value="1"/>
</dbReference>
<dbReference type="EMBL" id="CP089274">
    <property type="protein sequence ID" value="USP74232.1"/>
    <property type="molecule type" value="Genomic_DNA"/>
</dbReference>
<dbReference type="PROSITE" id="PS50048">
    <property type="entry name" value="ZN2_CY6_FUNGAL_2"/>
    <property type="match status" value="1"/>
</dbReference>
<keyword evidence="5" id="KW-0539">Nucleus</keyword>
<dbReference type="Gene3D" id="4.10.240.10">
    <property type="entry name" value="Zn(2)-C6 fungal-type DNA-binding domain"/>
    <property type="match status" value="1"/>
</dbReference>
<evidence type="ECO:0000256" key="5">
    <source>
        <dbReference type="ARBA" id="ARBA00023242"/>
    </source>
</evidence>
<evidence type="ECO:0000313" key="8">
    <source>
        <dbReference type="EMBL" id="USP74232.1"/>
    </source>
</evidence>
<dbReference type="InterPro" id="IPR051711">
    <property type="entry name" value="Stress_Response_Reg"/>
</dbReference>
<sequence length="384" mass="43150">MLPRQGSVQAAEKLHAACDECRTRKLKCSGDSPKCVRCKRERIDCVYSPQKQMGRPRKRRREDETNNSARTLVQGRDELVDISNNPFDMTNYPDYDNLISPSSLQDHYSSNESSGHEAITPGQFDLGLPNQFEISTAFDFAPGSEPAVDPSLWKPQPDLAAHSNVFEPLSSQLHVGTCTCLTKTWMTLTELQAITSFDFPQVVLPLRNAMSALADIISCSQCPKDPFSAIQNVQSIVSLMKAIVERFNKVLVEVDHEAARLEETGQKKSYRIGDRNPALSHLHTGTLDCPMGFNIELEANEWRRLVKTALKTEVYGNGSNPQPLLELVKRSEMRQEIWHKDRRSWTDEMIQLHGAQQECPASQGCCKALGAQHILQTINNLKWG</sequence>
<accession>A0A9Q8Z186</accession>
<organism evidence="8 9">
    <name type="scientific">Curvularia clavata</name>
    <dbReference type="NCBI Taxonomy" id="95742"/>
    <lineage>
        <taxon>Eukaryota</taxon>
        <taxon>Fungi</taxon>
        <taxon>Dikarya</taxon>
        <taxon>Ascomycota</taxon>
        <taxon>Pezizomycotina</taxon>
        <taxon>Dothideomycetes</taxon>
        <taxon>Pleosporomycetidae</taxon>
        <taxon>Pleosporales</taxon>
        <taxon>Pleosporineae</taxon>
        <taxon>Pleosporaceae</taxon>
        <taxon>Curvularia</taxon>
    </lineage>
</organism>
<dbReference type="OrthoDB" id="4356994at2759"/>
<evidence type="ECO:0000313" key="9">
    <source>
        <dbReference type="Proteomes" id="UP001056012"/>
    </source>
</evidence>